<dbReference type="InterPro" id="IPR001460">
    <property type="entry name" value="PCN-bd_Tpept"/>
</dbReference>
<dbReference type="GO" id="GO:0071972">
    <property type="term" value="F:peptidoglycan L,D-transpeptidase activity"/>
    <property type="evidence" value="ECO:0007669"/>
    <property type="project" value="TreeGrafter"/>
</dbReference>
<evidence type="ECO:0000256" key="9">
    <source>
        <dbReference type="ARBA" id="ARBA00022960"/>
    </source>
</evidence>
<dbReference type="GO" id="GO:0009252">
    <property type="term" value="P:peptidoglycan biosynthetic process"/>
    <property type="evidence" value="ECO:0007669"/>
    <property type="project" value="UniProtKB-KW"/>
</dbReference>
<keyword evidence="12 14" id="KW-0472">Membrane</keyword>
<evidence type="ECO:0000256" key="4">
    <source>
        <dbReference type="ARBA" id="ARBA00022519"/>
    </source>
</evidence>
<proteinExistence type="predicted"/>
<keyword evidence="6" id="KW-0645">Protease</keyword>
<evidence type="ECO:0000256" key="13">
    <source>
        <dbReference type="ARBA" id="ARBA00023316"/>
    </source>
</evidence>
<dbReference type="Gene3D" id="3.40.710.10">
    <property type="entry name" value="DD-peptidase/beta-lactamase superfamily"/>
    <property type="match status" value="1"/>
</dbReference>
<dbReference type="Pfam" id="PF00905">
    <property type="entry name" value="Transpeptidase"/>
    <property type="match status" value="1"/>
</dbReference>
<dbReference type="InterPro" id="IPR005311">
    <property type="entry name" value="PBP_dimer"/>
</dbReference>
<dbReference type="InterPro" id="IPR012338">
    <property type="entry name" value="Beta-lactam/transpept-like"/>
</dbReference>
<dbReference type="GO" id="GO:0008658">
    <property type="term" value="F:penicillin binding"/>
    <property type="evidence" value="ECO:0007669"/>
    <property type="project" value="InterPro"/>
</dbReference>
<name>A0A2A2G975_9BACT</name>
<dbReference type="EMBL" id="NSKE01000008">
    <property type="protein sequence ID" value="PAU93393.1"/>
    <property type="molecule type" value="Genomic_DNA"/>
</dbReference>
<evidence type="ECO:0000256" key="5">
    <source>
        <dbReference type="ARBA" id="ARBA00022645"/>
    </source>
</evidence>
<dbReference type="GO" id="GO:0005886">
    <property type="term" value="C:plasma membrane"/>
    <property type="evidence" value="ECO:0007669"/>
    <property type="project" value="UniProtKB-SubCell"/>
</dbReference>
<reference evidence="17 18" key="1">
    <citation type="submission" date="2017-08" db="EMBL/GenBank/DDBJ databases">
        <title>Aliifodinibius alkalisoli sp. nov., isolated from saline alkaline soil.</title>
        <authorList>
            <person name="Liu D."/>
            <person name="Zhang G."/>
        </authorList>
    </citation>
    <scope>NUCLEOTIDE SEQUENCE [LARGE SCALE GENOMIC DNA]</scope>
    <source>
        <strain evidence="17 18">WN023</strain>
    </source>
</reference>
<dbReference type="InterPro" id="IPR050515">
    <property type="entry name" value="Beta-lactam/transpept"/>
</dbReference>
<evidence type="ECO:0000313" key="17">
    <source>
        <dbReference type="EMBL" id="PAU93393.1"/>
    </source>
</evidence>
<evidence type="ECO:0000259" key="16">
    <source>
        <dbReference type="Pfam" id="PF03717"/>
    </source>
</evidence>
<feature type="domain" description="Penicillin-binding protein transpeptidase" evidence="15">
    <location>
        <begin position="260"/>
        <end position="580"/>
    </location>
</feature>
<keyword evidence="8" id="KW-0378">Hydrolase</keyword>
<dbReference type="GO" id="GO:0009002">
    <property type="term" value="F:serine-type D-Ala-D-Ala carboxypeptidase activity"/>
    <property type="evidence" value="ECO:0007669"/>
    <property type="project" value="InterPro"/>
</dbReference>
<dbReference type="PANTHER" id="PTHR30627:SF2">
    <property type="entry name" value="PEPTIDOGLYCAN D,D-TRANSPEPTIDASE MRDA"/>
    <property type="match status" value="1"/>
</dbReference>
<evidence type="ECO:0000256" key="12">
    <source>
        <dbReference type="ARBA" id="ARBA00023136"/>
    </source>
</evidence>
<evidence type="ECO:0000256" key="10">
    <source>
        <dbReference type="ARBA" id="ARBA00022984"/>
    </source>
</evidence>
<dbReference type="NCBIfam" id="TIGR03423">
    <property type="entry name" value="pbp2_mrdA"/>
    <property type="match status" value="1"/>
</dbReference>
<keyword evidence="18" id="KW-1185">Reference proteome</keyword>
<keyword evidence="11 14" id="KW-1133">Transmembrane helix</keyword>
<evidence type="ECO:0000256" key="8">
    <source>
        <dbReference type="ARBA" id="ARBA00022801"/>
    </source>
</evidence>
<keyword evidence="10" id="KW-0573">Peptidoglycan synthesis</keyword>
<keyword evidence="5" id="KW-0121">Carboxypeptidase</keyword>
<dbReference type="AlphaFoldDB" id="A0A2A2G975"/>
<evidence type="ECO:0000256" key="11">
    <source>
        <dbReference type="ARBA" id="ARBA00022989"/>
    </source>
</evidence>
<dbReference type="Gene3D" id="3.90.1310.10">
    <property type="entry name" value="Penicillin-binding protein 2a (Domain 2)"/>
    <property type="match status" value="1"/>
</dbReference>
<keyword evidence="9" id="KW-0133">Cell shape</keyword>
<protein>
    <submittedName>
        <fullName evidence="17">Penicillin-binding protein 2</fullName>
    </submittedName>
</protein>
<dbReference type="InterPro" id="IPR017790">
    <property type="entry name" value="Penicillin-binding_protein_2"/>
</dbReference>
<dbReference type="SUPFAM" id="SSF56601">
    <property type="entry name" value="beta-lactamase/transpeptidase-like"/>
    <property type="match status" value="1"/>
</dbReference>
<keyword evidence="4" id="KW-0997">Cell inner membrane</keyword>
<evidence type="ECO:0000256" key="2">
    <source>
        <dbReference type="ARBA" id="ARBA00004236"/>
    </source>
</evidence>
<evidence type="ECO:0000259" key="15">
    <source>
        <dbReference type="Pfam" id="PF00905"/>
    </source>
</evidence>
<dbReference type="GO" id="GO:0071555">
    <property type="term" value="P:cell wall organization"/>
    <property type="evidence" value="ECO:0007669"/>
    <property type="project" value="UniProtKB-KW"/>
</dbReference>
<dbReference type="PANTHER" id="PTHR30627">
    <property type="entry name" value="PEPTIDOGLYCAN D,D-TRANSPEPTIDASE"/>
    <property type="match status" value="1"/>
</dbReference>
<feature type="domain" description="Penicillin-binding protein dimerisation" evidence="16">
    <location>
        <begin position="56"/>
        <end position="221"/>
    </location>
</feature>
<dbReference type="OrthoDB" id="9766847at2"/>
<dbReference type="InterPro" id="IPR036138">
    <property type="entry name" value="PBP_dimer_sf"/>
</dbReference>
<evidence type="ECO:0000256" key="7">
    <source>
        <dbReference type="ARBA" id="ARBA00022692"/>
    </source>
</evidence>
<dbReference type="Proteomes" id="UP000218831">
    <property type="component" value="Unassembled WGS sequence"/>
</dbReference>
<dbReference type="RefSeq" id="WP_095607005.1">
    <property type="nucleotide sequence ID" value="NZ_NSKE01000008.1"/>
</dbReference>
<evidence type="ECO:0000256" key="1">
    <source>
        <dbReference type="ARBA" id="ARBA00004167"/>
    </source>
</evidence>
<gene>
    <name evidence="17" type="primary">mrdA</name>
    <name evidence="17" type="ORF">CK503_11695</name>
</gene>
<dbReference type="Gene3D" id="3.30.1390.30">
    <property type="entry name" value="Penicillin-binding protein 2a, domain 3"/>
    <property type="match status" value="1"/>
</dbReference>
<evidence type="ECO:0000256" key="14">
    <source>
        <dbReference type="SAM" id="Phobius"/>
    </source>
</evidence>
<keyword evidence="3" id="KW-1003">Cell membrane</keyword>
<dbReference type="SUPFAM" id="SSF56519">
    <property type="entry name" value="Penicillin binding protein dimerisation domain"/>
    <property type="match status" value="1"/>
</dbReference>
<evidence type="ECO:0000256" key="6">
    <source>
        <dbReference type="ARBA" id="ARBA00022670"/>
    </source>
</evidence>
<sequence>MHSRNKIRTQTSLRVIQVCIIVLGLIILGRLFQLQILNYDTYNPLSRENSLRQEVVNPARGLIYDRNGNLIVDNQPIYTITVTPASYDPKNTPILAELMDVPVEEVKKRVQEARDYSYYRSSRIFTEVDFETFSIIQESIWQLPGVGHQIESKRDYPVDSLKASHILGYLREVSKEEYLRTQSYHLGDRTGKSGLEMAYEEHLRGTIGTNYIKVNAMGQNMGSYQDGAIDESPKKGSDLYTTIDTELQLLAEDLMQGKEGAVVAINPDNGAVLSMVSAPEYNIRKLSGRLDRTYWDSINADTTNPLYNRAISGKQPPGSTFKPLMALMGLELGIITPQTEIDNPGYYSRGRRYNDLADPGKYDVGKALQESSNTFFFWLMDKIATQQGLDKWHELATSFGLGQLNNIDIPNEVTGTIPDSTFFNRVLGEGKWGIGDQLSLGVGQGFVAVSPLQMALVAAQIGNSGYKVQPHFVSTIRQNDGTTMLTNPEKEKIDWVDPQDIAVVKDGMRRVVTDGSGRYYANLDSVKVAGKTGTAQNPHGQDHGWFISFAPVDDPKIALAVLVENGGYGSISAAPIASLLIEQYLTGEIDRSYVYNYVKTFEPRKQITDEDEEENLDDQSQGT</sequence>
<evidence type="ECO:0000313" key="18">
    <source>
        <dbReference type="Proteomes" id="UP000218831"/>
    </source>
</evidence>
<evidence type="ECO:0000256" key="3">
    <source>
        <dbReference type="ARBA" id="ARBA00022475"/>
    </source>
</evidence>
<feature type="transmembrane region" description="Helical" evidence="14">
    <location>
        <begin position="12"/>
        <end position="32"/>
    </location>
</feature>
<comment type="caution">
    <text evidence="17">The sequence shown here is derived from an EMBL/GenBank/DDBJ whole genome shotgun (WGS) entry which is preliminary data.</text>
</comment>
<keyword evidence="13" id="KW-0961">Cell wall biogenesis/degradation</keyword>
<dbReference type="Pfam" id="PF03717">
    <property type="entry name" value="PBP_dimer"/>
    <property type="match status" value="1"/>
</dbReference>
<comment type="subcellular location">
    <subcellularLocation>
        <location evidence="2">Cell membrane</location>
    </subcellularLocation>
    <subcellularLocation>
        <location evidence="1">Membrane</location>
        <topology evidence="1">Single-pass membrane protein</topology>
    </subcellularLocation>
</comment>
<organism evidence="17 18">
    <name type="scientific">Fodinibius salipaludis</name>
    <dbReference type="NCBI Taxonomy" id="2032627"/>
    <lineage>
        <taxon>Bacteria</taxon>
        <taxon>Pseudomonadati</taxon>
        <taxon>Balneolota</taxon>
        <taxon>Balneolia</taxon>
        <taxon>Balneolales</taxon>
        <taxon>Balneolaceae</taxon>
        <taxon>Fodinibius</taxon>
    </lineage>
</organism>
<keyword evidence="7 14" id="KW-0812">Transmembrane</keyword>
<accession>A0A2A2G975</accession>
<dbReference type="GO" id="GO:0006508">
    <property type="term" value="P:proteolysis"/>
    <property type="evidence" value="ECO:0007669"/>
    <property type="project" value="UniProtKB-KW"/>
</dbReference>
<dbReference type="GO" id="GO:0008360">
    <property type="term" value="P:regulation of cell shape"/>
    <property type="evidence" value="ECO:0007669"/>
    <property type="project" value="UniProtKB-KW"/>
</dbReference>